<feature type="region of interest" description="Disordered" evidence="1">
    <location>
        <begin position="616"/>
        <end position="644"/>
    </location>
</feature>
<evidence type="ECO:0000313" key="3">
    <source>
        <dbReference type="EMBL" id="CAB3963553.1"/>
    </source>
</evidence>
<reference evidence="3 4" key="1">
    <citation type="submission" date="2020-04" db="EMBL/GenBank/DDBJ databases">
        <authorList>
            <person name="Depoorter E."/>
        </authorList>
    </citation>
    <scope>NUCLEOTIDE SEQUENCE [LARGE SCALE GENOMIC DNA]</scope>
    <source>
        <strain evidence="3 4">BCC0217</strain>
    </source>
</reference>
<protein>
    <recommendedName>
        <fullName evidence="2">Dynamin N-terminal domain-containing protein</fullName>
    </recommendedName>
</protein>
<dbReference type="Proteomes" id="UP000494301">
    <property type="component" value="Unassembled WGS sequence"/>
</dbReference>
<evidence type="ECO:0000313" key="4">
    <source>
        <dbReference type="Proteomes" id="UP000494301"/>
    </source>
</evidence>
<dbReference type="InterPro" id="IPR045063">
    <property type="entry name" value="Dynamin_N"/>
</dbReference>
<proteinExistence type="predicted"/>
<dbReference type="Pfam" id="PF00350">
    <property type="entry name" value="Dynamin_N"/>
    <property type="match status" value="1"/>
</dbReference>
<feature type="domain" description="Dynamin N-terminal" evidence="2">
    <location>
        <begin position="241"/>
        <end position="411"/>
    </location>
</feature>
<sequence>MTPFHAHLSPGITSLLDRLGKMFVWRRKALVEQVQTHLAQAESAHGALHARHRKLQGKAASLRKRARHEADRANGLGVALAQAVSAHDSLFNRHSKLQDEAVSLGLRLRRESDRANHLGAALGQVESAHGALSHRHLKLQGIAAARRKRAHREAERADGIASTLAKTQEHYGLVSRLLAAKPAPNSGITRYHKALEEDYLAFTGQASSLVDSVKAYQTLKAIEVQLQLIANAPGIHARKVIAIAGGFSSGKSAFINNFIEAPEIELAVGLRPVTAIPTYVWSAPDSAIRAHTTTGSAIELDASLFRDISHEFLTSLGFDLKEIMPFISIATPMTRSQFDHLGLLDTPGYNPPPTAGHTGADMQAASSFSAQADAVVWLVGLDSTGTLVASDLDFIRNLDFDGDKFHVVANKADLRAPSDIDEILDNIAELLTDEGIPFSGISAYSADLKCEYAFHGESLHAFFARHNRPVDARAVLFGMIDQVFVGYRDAIARDIGAALQAQRTFKSMELDLQQYASDKLISLLEERFASLKHAEREAQLREHLKCARHVKAQMKAAVHETLLAVGMQFEDDAADSKAFDDPHFENIDAILTVLREQADAALKHCKARATHAEANAAEANAAEADAAKEETAEKRAEAAPNPHAGNWKHFIRQFWGAP</sequence>
<evidence type="ECO:0000259" key="2">
    <source>
        <dbReference type="Pfam" id="PF00350"/>
    </source>
</evidence>
<organism evidence="3 4">
    <name type="scientific">Burkholderia aenigmatica</name>
    <dbReference type="NCBI Taxonomy" id="2015348"/>
    <lineage>
        <taxon>Bacteria</taxon>
        <taxon>Pseudomonadati</taxon>
        <taxon>Pseudomonadota</taxon>
        <taxon>Betaproteobacteria</taxon>
        <taxon>Burkholderiales</taxon>
        <taxon>Burkholderiaceae</taxon>
        <taxon>Burkholderia</taxon>
        <taxon>Burkholderia cepacia complex</taxon>
    </lineage>
</organism>
<feature type="compositionally biased region" description="Basic and acidic residues" evidence="1">
    <location>
        <begin position="625"/>
        <end position="637"/>
    </location>
</feature>
<dbReference type="EMBL" id="CABWIL020000007">
    <property type="protein sequence ID" value="CAB3963553.1"/>
    <property type="molecule type" value="Genomic_DNA"/>
</dbReference>
<dbReference type="AlphaFoldDB" id="A0A6J5IYM9"/>
<dbReference type="Gene3D" id="3.40.50.300">
    <property type="entry name" value="P-loop containing nucleotide triphosphate hydrolases"/>
    <property type="match status" value="1"/>
</dbReference>
<accession>A0A6J5IYM9</accession>
<dbReference type="SUPFAM" id="SSF52540">
    <property type="entry name" value="P-loop containing nucleoside triphosphate hydrolases"/>
    <property type="match status" value="1"/>
</dbReference>
<dbReference type="InterPro" id="IPR027417">
    <property type="entry name" value="P-loop_NTPase"/>
</dbReference>
<name>A0A6J5IYM9_9BURK</name>
<evidence type="ECO:0000256" key="1">
    <source>
        <dbReference type="SAM" id="MobiDB-lite"/>
    </source>
</evidence>
<dbReference type="RefSeq" id="WP_175221331.1">
    <property type="nucleotide sequence ID" value="NZ_CABWIL020000007.1"/>
</dbReference>
<gene>
    <name evidence="3" type="ORF">BLA3211_02335</name>
</gene>